<dbReference type="RefSeq" id="WP_152260889.1">
    <property type="nucleotide sequence ID" value="NZ_CP045143.1"/>
</dbReference>
<sequence length="140" mass="14936">MAETDTYKQVFMTYPVQQQDGLFYTVYYIPQDAVVQYPMTDQPIPDELKGTVPKYDWQIDGGVGKWVDSKVDPNTAEISALKGIGAILGKQLASAVAAADQANKAVAALTLQVAQDIKPPVTPVAPTSTATSAASTSENK</sequence>
<dbReference type="KEGG" id="lhb:D1010_09885"/>
<evidence type="ECO:0000313" key="2">
    <source>
        <dbReference type="EMBL" id="QFR23691.1"/>
    </source>
</evidence>
<evidence type="ECO:0000256" key="1">
    <source>
        <dbReference type="SAM" id="MobiDB-lite"/>
    </source>
</evidence>
<dbReference type="EMBL" id="CP045143">
    <property type="protein sequence ID" value="QFR23691.1"/>
    <property type="molecule type" value="Genomic_DNA"/>
</dbReference>
<accession>A0A5P8M6H0</accession>
<gene>
    <name evidence="2" type="ORF">D1010_09885</name>
</gene>
<protein>
    <submittedName>
        <fullName evidence="2">Uncharacterized protein</fullName>
    </submittedName>
</protein>
<dbReference type="Proteomes" id="UP000326779">
    <property type="component" value="Chromosome"/>
</dbReference>
<feature type="region of interest" description="Disordered" evidence="1">
    <location>
        <begin position="120"/>
        <end position="140"/>
    </location>
</feature>
<evidence type="ECO:0000313" key="3">
    <source>
        <dbReference type="Proteomes" id="UP000326779"/>
    </source>
</evidence>
<dbReference type="AlphaFoldDB" id="A0A5P8M6H0"/>
<reference evidence="2 3" key="1">
    <citation type="submission" date="2019-10" db="EMBL/GenBank/DDBJ databases">
        <title>The completed genome of Lactobacillus harbinensis M1.</title>
        <authorList>
            <person name="Zheng Y."/>
        </authorList>
    </citation>
    <scope>NUCLEOTIDE SEQUENCE [LARGE SCALE GENOMIC DNA]</scope>
    <source>
        <strain evidence="2 3">M1</strain>
    </source>
</reference>
<organism evidence="2 3">
    <name type="scientific">Schleiferilactobacillus harbinensis</name>
    <dbReference type="NCBI Taxonomy" id="304207"/>
    <lineage>
        <taxon>Bacteria</taxon>
        <taxon>Bacillati</taxon>
        <taxon>Bacillota</taxon>
        <taxon>Bacilli</taxon>
        <taxon>Lactobacillales</taxon>
        <taxon>Lactobacillaceae</taxon>
        <taxon>Schleiferilactobacillus</taxon>
    </lineage>
</organism>
<feature type="compositionally biased region" description="Low complexity" evidence="1">
    <location>
        <begin position="124"/>
        <end position="140"/>
    </location>
</feature>
<name>A0A5P8M6H0_9LACO</name>
<proteinExistence type="predicted"/>